<protein>
    <submittedName>
        <fullName evidence="1">Uncharacterized protein</fullName>
    </submittedName>
</protein>
<dbReference type="EMBL" id="ML996693">
    <property type="protein sequence ID" value="KAF2401295.1"/>
    <property type="molecule type" value="Genomic_DNA"/>
</dbReference>
<organism evidence="1 2">
    <name type="scientific">Trichodelitschia bisporula</name>
    <dbReference type="NCBI Taxonomy" id="703511"/>
    <lineage>
        <taxon>Eukaryota</taxon>
        <taxon>Fungi</taxon>
        <taxon>Dikarya</taxon>
        <taxon>Ascomycota</taxon>
        <taxon>Pezizomycotina</taxon>
        <taxon>Dothideomycetes</taxon>
        <taxon>Dothideomycetes incertae sedis</taxon>
        <taxon>Phaeotrichales</taxon>
        <taxon>Phaeotrichaceae</taxon>
        <taxon>Trichodelitschia</taxon>
    </lineage>
</organism>
<evidence type="ECO:0000313" key="1">
    <source>
        <dbReference type="EMBL" id="KAF2401295.1"/>
    </source>
</evidence>
<sequence>MAEECEFVTLLGAITLDPSEFPSKHIDVTFYSYEQIPFLEAQLAQFHRLGNTKKQGMVEEKLKDMRERHAKVARVMRLEAERFMQKFPRELRDMVYRNLYVKSEEIKVWPRIIDNKIHICMPRDEAMYLSWHHVGPVALEAAEVFYRENTFHMNMQGDDSFQNIDAKRMVEVTAAFLNTDHYGTLPPESRTGPVPPMIQNFHISLPLIDRVSTQLLNGQFVDPFSIAMRGERHFGPPPSDLDFELEYQELFTQDDATDLRAWIWSLLHEYPFKKLTISYIGAVQRLLNAFRTLQPVVRKIRTWHPCLKLKVVELDSDAQWGPELDRDITDGFDDPSPADLENFETIGPRPLFELDFHSDPLVAAVGWYKRDREVPITDHLISAGGMAYMRVLMKEYNDAREFCAVHMQTLREIAKMKREVEDMTPEARAIRFAFFPRVMQQFTAQPLVPIPVGEFSG</sequence>
<name>A0A6G1HZY7_9PEZI</name>
<dbReference type="AlphaFoldDB" id="A0A6G1HZY7"/>
<keyword evidence="2" id="KW-1185">Reference proteome</keyword>
<proteinExistence type="predicted"/>
<gene>
    <name evidence="1" type="ORF">EJ06DRAFT_385347</name>
</gene>
<evidence type="ECO:0000313" key="2">
    <source>
        <dbReference type="Proteomes" id="UP000799640"/>
    </source>
</evidence>
<dbReference type="Proteomes" id="UP000799640">
    <property type="component" value="Unassembled WGS sequence"/>
</dbReference>
<accession>A0A6G1HZY7</accession>
<reference evidence="1" key="1">
    <citation type="journal article" date="2020" name="Stud. Mycol.">
        <title>101 Dothideomycetes genomes: a test case for predicting lifestyles and emergence of pathogens.</title>
        <authorList>
            <person name="Haridas S."/>
            <person name="Albert R."/>
            <person name="Binder M."/>
            <person name="Bloem J."/>
            <person name="Labutti K."/>
            <person name="Salamov A."/>
            <person name="Andreopoulos B."/>
            <person name="Baker S."/>
            <person name="Barry K."/>
            <person name="Bills G."/>
            <person name="Bluhm B."/>
            <person name="Cannon C."/>
            <person name="Castanera R."/>
            <person name="Culley D."/>
            <person name="Daum C."/>
            <person name="Ezra D."/>
            <person name="Gonzalez J."/>
            <person name="Henrissat B."/>
            <person name="Kuo A."/>
            <person name="Liang C."/>
            <person name="Lipzen A."/>
            <person name="Lutzoni F."/>
            <person name="Magnuson J."/>
            <person name="Mondo S."/>
            <person name="Nolan M."/>
            <person name="Ohm R."/>
            <person name="Pangilinan J."/>
            <person name="Park H.-J."/>
            <person name="Ramirez L."/>
            <person name="Alfaro M."/>
            <person name="Sun H."/>
            <person name="Tritt A."/>
            <person name="Yoshinaga Y."/>
            <person name="Zwiers L.-H."/>
            <person name="Turgeon B."/>
            <person name="Goodwin S."/>
            <person name="Spatafora J."/>
            <person name="Crous P."/>
            <person name="Grigoriev I."/>
        </authorList>
    </citation>
    <scope>NUCLEOTIDE SEQUENCE</scope>
    <source>
        <strain evidence="1">CBS 262.69</strain>
    </source>
</reference>